<dbReference type="PANTHER" id="PTHR34547:SF1">
    <property type="entry name" value="YACP-LIKE NYN DOMAIN PROTEIN"/>
    <property type="match status" value="1"/>
</dbReference>
<dbReference type="RefSeq" id="WP_272735171.1">
    <property type="nucleotide sequence ID" value="NZ_CP116942.1"/>
</dbReference>
<dbReference type="InterPro" id="IPR010298">
    <property type="entry name" value="YacP-like"/>
</dbReference>
<keyword evidence="3" id="KW-1185">Reference proteome</keyword>
<organism evidence="2 3">
    <name type="scientific">Iamia majanohamensis</name>
    <dbReference type="NCBI Taxonomy" id="467976"/>
    <lineage>
        <taxon>Bacteria</taxon>
        <taxon>Bacillati</taxon>
        <taxon>Actinomycetota</taxon>
        <taxon>Acidimicrobiia</taxon>
        <taxon>Acidimicrobiales</taxon>
        <taxon>Iamiaceae</taxon>
        <taxon>Iamia</taxon>
    </lineage>
</organism>
<dbReference type="Proteomes" id="UP001216390">
    <property type="component" value="Chromosome"/>
</dbReference>
<accession>A0AAE9Y3W3</accession>
<reference evidence="2" key="1">
    <citation type="submission" date="2023-01" db="EMBL/GenBank/DDBJ databases">
        <title>The diversity of Class Acidimicrobiia in South China Sea sediment environments and the proposal of Iamia marina sp. nov., a novel species of the genus Iamia.</title>
        <authorList>
            <person name="He Y."/>
            <person name="Tian X."/>
        </authorList>
    </citation>
    <scope>NUCLEOTIDE SEQUENCE</scope>
    <source>
        <strain evidence="2">DSM 19957</strain>
    </source>
</reference>
<evidence type="ECO:0000313" key="3">
    <source>
        <dbReference type="Proteomes" id="UP001216390"/>
    </source>
</evidence>
<dbReference type="PANTHER" id="PTHR34547">
    <property type="entry name" value="YACP-LIKE NYN DOMAIN PROTEIN"/>
    <property type="match status" value="1"/>
</dbReference>
<evidence type="ECO:0000313" key="2">
    <source>
        <dbReference type="EMBL" id="WCO65644.1"/>
    </source>
</evidence>
<dbReference type="AlphaFoldDB" id="A0AAE9Y3W3"/>
<feature type="compositionally biased region" description="Pro residues" evidence="1">
    <location>
        <begin position="24"/>
        <end position="37"/>
    </location>
</feature>
<gene>
    <name evidence="2" type="ORF">PO878_14155</name>
</gene>
<evidence type="ECO:0000256" key="1">
    <source>
        <dbReference type="SAM" id="MobiDB-lite"/>
    </source>
</evidence>
<dbReference type="Pfam" id="PF05991">
    <property type="entry name" value="NYN_YacP"/>
    <property type="match status" value="1"/>
</dbReference>
<name>A0AAE9Y3W3_9ACTN</name>
<proteinExistence type="predicted"/>
<feature type="compositionally biased region" description="Pro residues" evidence="1">
    <location>
        <begin position="49"/>
        <end position="59"/>
    </location>
</feature>
<dbReference type="EMBL" id="CP116942">
    <property type="protein sequence ID" value="WCO65644.1"/>
    <property type="molecule type" value="Genomic_DNA"/>
</dbReference>
<feature type="region of interest" description="Disordered" evidence="1">
    <location>
        <begin position="19"/>
        <end position="65"/>
    </location>
</feature>
<protein>
    <submittedName>
        <fullName evidence="2">NYN domain-containing protein</fullName>
    </submittedName>
</protein>
<sequence length="205" mass="21116">MASAAEAAGELAAALAEVAARLRPAPPGEGPDAPPPGEGGAPGGRRRPAPPPTRRPAPLPGGLHDDSVEAAEHLVRLPRAALLVDGYNASMATWPDLDLVAQRRRLVAALTELEARCGPEVVVVFDGVDDGSAHPARPARRVRVEFTPGAVEADDVLIARAASLPAGRPVVVVSDDHRVRDGARAAGANLVGTAQLQALIGRSRR</sequence>
<dbReference type="KEGG" id="ima:PO878_14155"/>